<dbReference type="EMBL" id="JAAAPK010000001">
    <property type="protein sequence ID" value="NBC38907.1"/>
    <property type="molecule type" value="Genomic_DNA"/>
</dbReference>
<evidence type="ECO:0000313" key="4">
    <source>
        <dbReference type="Proteomes" id="UP000537825"/>
    </source>
</evidence>
<sequence length="141" mass="15269">MGYRNIVLAGGFVRTLKDLTAFVEKEAADEGPAAQAELQAQRDRFRIARELAMLRKAQGLTQAQLSVRAGVPQSEISKIESGKANATGLTLFRMAHAMGHMFRLEPVGSAVAPARPRRSVAAKKGRAVRKGSTRSRELEPA</sequence>
<feature type="compositionally biased region" description="Basic residues" evidence="1">
    <location>
        <begin position="115"/>
        <end position="133"/>
    </location>
</feature>
<evidence type="ECO:0000256" key="1">
    <source>
        <dbReference type="SAM" id="MobiDB-lite"/>
    </source>
</evidence>
<organism evidence="3 4">
    <name type="scientific">Corallococcus exiguus</name>
    <dbReference type="NCBI Taxonomy" id="83462"/>
    <lineage>
        <taxon>Bacteria</taxon>
        <taxon>Pseudomonadati</taxon>
        <taxon>Myxococcota</taxon>
        <taxon>Myxococcia</taxon>
        <taxon>Myxococcales</taxon>
        <taxon>Cystobacterineae</taxon>
        <taxon>Myxococcaceae</taxon>
        <taxon>Corallococcus</taxon>
    </lineage>
</organism>
<gene>
    <name evidence="3" type="ORF">GTZ93_03635</name>
</gene>
<dbReference type="Proteomes" id="UP000537825">
    <property type="component" value="Unassembled WGS sequence"/>
</dbReference>
<reference evidence="3 4" key="1">
    <citation type="submission" date="2020-01" db="EMBL/GenBank/DDBJ databases">
        <title>The draft genome sequence of Corallococcus exiguus DSM 14696.</title>
        <authorList>
            <person name="Zhang X."/>
            <person name="Zhu H."/>
        </authorList>
    </citation>
    <scope>NUCLEOTIDE SEQUENCE [LARGE SCALE GENOMIC DNA]</scope>
    <source>
        <strain evidence="3 4">DSM 14696</strain>
    </source>
</reference>
<evidence type="ECO:0000313" key="3">
    <source>
        <dbReference type="EMBL" id="NBC38907.1"/>
    </source>
</evidence>
<dbReference type="Gene3D" id="1.10.260.40">
    <property type="entry name" value="lambda repressor-like DNA-binding domains"/>
    <property type="match status" value="1"/>
</dbReference>
<dbReference type="SUPFAM" id="SSF47413">
    <property type="entry name" value="lambda repressor-like DNA-binding domains"/>
    <property type="match status" value="1"/>
</dbReference>
<proteinExistence type="predicted"/>
<dbReference type="PROSITE" id="PS50943">
    <property type="entry name" value="HTH_CROC1"/>
    <property type="match status" value="1"/>
</dbReference>
<dbReference type="GO" id="GO:0003677">
    <property type="term" value="F:DNA binding"/>
    <property type="evidence" value="ECO:0007669"/>
    <property type="project" value="InterPro"/>
</dbReference>
<comment type="caution">
    <text evidence="3">The sequence shown here is derived from an EMBL/GenBank/DDBJ whole genome shotgun (WGS) entry which is preliminary data.</text>
</comment>
<dbReference type="CDD" id="cd00093">
    <property type="entry name" value="HTH_XRE"/>
    <property type="match status" value="1"/>
</dbReference>
<feature type="domain" description="HTH cro/C1-type" evidence="2">
    <location>
        <begin position="51"/>
        <end position="107"/>
    </location>
</feature>
<dbReference type="AlphaFoldDB" id="A0A7X4Y743"/>
<dbReference type="SMART" id="SM00530">
    <property type="entry name" value="HTH_XRE"/>
    <property type="match status" value="1"/>
</dbReference>
<dbReference type="InterPro" id="IPR001387">
    <property type="entry name" value="Cro/C1-type_HTH"/>
</dbReference>
<name>A0A7X4Y743_9BACT</name>
<feature type="region of interest" description="Disordered" evidence="1">
    <location>
        <begin position="113"/>
        <end position="141"/>
    </location>
</feature>
<evidence type="ECO:0000259" key="2">
    <source>
        <dbReference type="PROSITE" id="PS50943"/>
    </source>
</evidence>
<dbReference type="InterPro" id="IPR010982">
    <property type="entry name" value="Lambda_DNA-bd_dom_sf"/>
</dbReference>
<dbReference type="Pfam" id="PF01381">
    <property type="entry name" value="HTH_3"/>
    <property type="match status" value="1"/>
</dbReference>
<keyword evidence="4" id="KW-1185">Reference proteome</keyword>
<protein>
    <submittedName>
        <fullName evidence="3">Helix-turn-helix domain-containing protein</fullName>
    </submittedName>
</protein>
<accession>A0A7X4Y743</accession>